<proteinExistence type="predicted"/>
<keyword evidence="2" id="KW-1185">Reference proteome</keyword>
<dbReference type="AlphaFoldDB" id="A0A803RC41"/>
<name>A0A803RC41_CANSA</name>
<dbReference type="EMBL" id="UZAU01000547">
    <property type="status" value="NOT_ANNOTATED_CDS"/>
    <property type="molecule type" value="Genomic_DNA"/>
</dbReference>
<reference evidence="1" key="2">
    <citation type="submission" date="2021-03" db="UniProtKB">
        <authorList>
            <consortium name="EnsemblPlants"/>
        </authorList>
    </citation>
    <scope>IDENTIFICATION</scope>
</reference>
<sequence length="71" mass="8906">MMNLRRICRLFLWFLRFDWKKDEVGNRETTPYYVAFCTADEERWRLTTWRPYTSLIFPIKRRELFCGLFCV</sequence>
<accession>A0A803RC41</accession>
<evidence type="ECO:0000313" key="2">
    <source>
        <dbReference type="Proteomes" id="UP000596661"/>
    </source>
</evidence>
<organism evidence="1 2">
    <name type="scientific">Cannabis sativa</name>
    <name type="common">Hemp</name>
    <name type="synonym">Marijuana</name>
    <dbReference type="NCBI Taxonomy" id="3483"/>
    <lineage>
        <taxon>Eukaryota</taxon>
        <taxon>Viridiplantae</taxon>
        <taxon>Streptophyta</taxon>
        <taxon>Embryophyta</taxon>
        <taxon>Tracheophyta</taxon>
        <taxon>Spermatophyta</taxon>
        <taxon>Magnoliopsida</taxon>
        <taxon>eudicotyledons</taxon>
        <taxon>Gunneridae</taxon>
        <taxon>Pentapetalae</taxon>
        <taxon>rosids</taxon>
        <taxon>fabids</taxon>
        <taxon>Rosales</taxon>
        <taxon>Cannabaceae</taxon>
        <taxon>Cannabis</taxon>
    </lineage>
</organism>
<evidence type="ECO:0000313" key="1">
    <source>
        <dbReference type="EnsemblPlants" id="cds.novel_model_819_5bda875f.1.5bdae6e3"/>
    </source>
</evidence>
<reference evidence="1" key="1">
    <citation type="submission" date="2018-11" db="EMBL/GenBank/DDBJ databases">
        <authorList>
            <person name="Grassa J C."/>
        </authorList>
    </citation>
    <scope>NUCLEOTIDE SEQUENCE [LARGE SCALE GENOMIC DNA]</scope>
</reference>
<dbReference type="EnsemblPlants" id="novel_model_819_5bda875f.1.5bdae6e3">
    <property type="protein sequence ID" value="cds.novel_model_819_5bda875f.1.5bdae6e3"/>
    <property type="gene ID" value="novel_gene_562_5bda875f"/>
</dbReference>
<dbReference type="Proteomes" id="UP000596661">
    <property type="component" value="Chromosome 5"/>
</dbReference>
<protein>
    <submittedName>
        <fullName evidence="1">Uncharacterized protein</fullName>
    </submittedName>
</protein>
<dbReference type="Gramene" id="novel_model_819_5bda875f.1.5bdae6e3">
    <property type="protein sequence ID" value="cds.novel_model_819_5bda875f.1.5bdae6e3"/>
    <property type="gene ID" value="novel_gene_562_5bda875f"/>
</dbReference>